<accession>A0A1H5Z8A4</accession>
<dbReference type="AlphaFoldDB" id="A0A1H5Z8A4"/>
<gene>
    <name evidence="2" type="ORF">SAMN05421751_1308</name>
</gene>
<evidence type="ECO:0008006" key="4">
    <source>
        <dbReference type="Google" id="ProtNLM"/>
    </source>
</evidence>
<evidence type="ECO:0000313" key="3">
    <source>
        <dbReference type="Proteomes" id="UP000236742"/>
    </source>
</evidence>
<dbReference type="OrthoDB" id="7510999at2"/>
<name>A0A1H5Z8A4_9RHOB</name>
<dbReference type="Proteomes" id="UP000236742">
    <property type="component" value="Unassembled WGS sequence"/>
</dbReference>
<proteinExistence type="predicted"/>
<evidence type="ECO:0000313" key="2">
    <source>
        <dbReference type="EMBL" id="SEG31857.1"/>
    </source>
</evidence>
<keyword evidence="1" id="KW-0472">Membrane</keyword>
<dbReference type="RefSeq" id="WP_104009337.1">
    <property type="nucleotide sequence ID" value="NZ_FNVD01000030.1"/>
</dbReference>
<keyword evidence="3" id="KW-1185">Reference proteome</keyword>
<keyword evidence="1" id="KW-1133">Transmembrane helix</keyword>
<keyword evidence="1" id="KW-0812">Transmembrane</keyword>
<feature type="transmembrane region" description="Helical" evidence="1">
    <location>
        <begin position="35"/>
        <end position="54"/>
    </location>
</feature>
<dbReference type="EMBL" id="FNVD01000030">
    <property type="protein sequence ID" value="SEG31857.1"/>
    <property type="molecule type" value="Genomic_DNA"/>
</dbReference>
<sequence>MFGLAGILYSLISTTLAGSAIVVSLVLGYDTLVPLLIAAGIGFAAALPASLIVAKQMRG</sequence>
<evidence type="ECO:0000256" key="1">
    <source>
        <dbReference type="SAM" id="Phobius"/>
    </source>
</evidence>
<feature type="transmembrane region" description="Helical" evidence="1">
    <location>
        <begin position="7"/>
        <end position="29"/>
    </location>
</feature>
<organism evidence="2 3">
    <name type="scientific">Jhaorihella thermophila</name>
    <dbReference type="NCBI Taxonomy" id="488547"/>
    <lineage>
        <taxon>Bacteria</taxon>
        <taxon>Pseudomonadati</taxon>
        <taxon>Pseudomonadota</taxon>
        <taxon>Alphaproteobacteria</taxon>
        <taxon>Rhodobacterales</taxon>
        <taxon>Paracoccaceae</taxon>
        <taxon>Jhaorihella</taxon>
    </lineage>
</organism>
<reference evidence="2 3" key="1">
    <citation type="submission" date="2016-10" db="EMBL/GenBank/DDBJ databases">
        <authorList>
            <person name="de Groot N.N."/>
        </authorList>
    </citation>
    <scope>NUCLEOTIDE SEQUENCE [LARGE SCALE GENOMIC DNA]</scope>
    <source>
        <strain evidence="2 3">DSM 23413</strain>
    </source>
</reference>
<protein>
    <recommendedName>
        <fullName evidence="4">CTP synthetase</fullName>
    </recommendedName>
</protein>